<name>A0A7U9HED1_STRLI</name>
<evidence type="ECO:0000256" key="1">
    <source>
        <dbReference type="SAM" id="MobiDB-lite"/>
    </source>
</evidence>
<sequence>MHDTVSDTDRYVATVTPLASAPAVQDASTDRLTDRTPDPRDVCWRNTGRGPPAPSWSVDVVVQERPRGYHGGARPRDHLSRPDRHGGPGGSRGTCGQLTRAG</sequence>
<gene>
    <name evidence="2" type="ORF">SLI_6724</name>
</gene>
<reference evidence="3" key="1">
    <citation type="journal article" date="2013" name="Genome Biol. Evol.">
        <title>The genome sequence of Streptomyces lividans 66 reveals a novel tRNA-dependent peptide biosynthetic system within a metal-related genomic island.</title>
        <authorList>
            <person name="Cruz-Morales P."/>
            <person name="Vijgenboom E."/>
            <person name="Iruegas-Bocardo F."/>
            <person name="Girard G."/>
            <person name="Yanez-Guerra L.A."/>
            <person name="Ramos-Aboites H.E."/>
            <person name="Pernodet J.L."/>
            <person name="Anne J."/>
            <person name="van Wezel G.P."/>
            <person name="Barona-Gomez F."/>
        </authorList>
    </citation>
    <scope>NUCLEOTIDE SEQUENCE [LARGE SCALE GENOMIC DNA]</scope>
    <source>
        <strain evidence="3">1326</strain>
    </source>
</reference>
<evidence type="ECO:0000313" key="2">
    <source>
        <dbReference type="EMBL" id="EOY51430.1"/>
    </source>
</evidence>
<accession>A0A7U9HED1</accession>
<evidence type="ECO:0000313" key="3">
    <source>
        <dbReference type="Proteomes" id="UP000014062"/>
    </source>
</evidence>
<protein>
    <submittedName>
        <fullName evidence="2">Uncharacterized protein</fullName>
    </submittedName>
</protein>
<dbReference type="Proteomes" id="UP000014062">
    <property type="component" value="Chromosome"/>
</dbReference>
<feature type="compositionally biased region" description="Basic and acidic residues" evidence="1">
    <location>
        <begin position="28"/>
        <end position="43"/>
    </location>
</feature>
<organism evidence="2 3">
    <name type="scientific">Streptomyces lividans 1326</name>
    <dbReference type="NCBI Taxonomy" id="1200984"/>
    <lineage>
        <taxon>Bacteria</taxon>
        <taxon>Bacillati</taxon>
        <taxon>Actinomycetota</taxon>
        <taxon>Actinomycetes</taxon>
        <taxon>Kitasatosporales</taxon>
        <taxon>Streptomycetaceae</taxon>
        <taxon>Streptomyces</taxon>
    </lineage>
</organism>
<feature type="region of interest" description="Disordered" evidence="1">
    <location>
        <begin position="16"/>
        <end position="102"/>
    </location>
</feature>
<dbReference type="EMBL" id="CM001889">
    <property type="protein sequence ID" value="EOY51430.1"/>
    <property type="molecule type" value="Genomic_DNA"/>
</dbReference>
<dbReference type="AlphaFoldDB" id="A0A7U9HED1"/>
<feature type="compositionally biased region" description="Basic and acidic residues" evidence="1">
    <location>
        <begin position="74"/>
        <end position="86"/>
    </location>
</feature>
<proteinExistence type="predicted"/>